<dbReference type="HOGENOM" id="CLU_825874_0_0_3"/>
<accession>A0A073CBI8</accession>
<reference evidence="1 2" key="1">
    <citation type="journal article" date="2014" name="Appl. Environ. Microbiol.">
        <title>Elucidation of insertion elements encoded on plasmids and in vitro construction of shuttle vectors from the toxic cyanobacterium Planktothrix.</title>
        <authorList>
            <person name="Christiansen G."/>
            <person name="Goesmann A."/>
            <person name="Kurmayer R."/>
        </authorList>
    </citation>
    <scope>NUCLEOTIDE SEQUENCE [LARGE SCALE GENOMIC DNA]</scope>
    <source>
        <strain evidence="1 2">NIVA-CYA 126/8</strain>
        <plasmid evidence="1">pPA115</plasmid>
    </source>
</reference>
<dbReference type="RefSeq" id="WP_042158458.1">
    <property type="nucleotide sequence ID" value="NZ_CM002804.1"/>
</dbReference>
<geneLocation type="plasmid" evidence="1 2">
    <name>pPA115</name>
</geneLocation>
<dbReference type="Proteomes" id="UP000027395">
    <property type="component" value="Plasmid pPA115"/>
</dbReference>
<protein>
    <submittedName>
        <fullName evidence="1">Uncharacterized protein</fullName>
    </submittedName>
</protein>
<proteinExistence type="predicted"/>
<gene>
    <name evidence="1" type="ORF">A19Y_9091</name>
</gene>
<dbReference type="EMBL" id="CM002804">
    <property type="protein sequence ID" value="KEI65287.1"/>
    <property type="molecule type" value="Genomic_DNA"/>
</dbReference>
<dbReference type="PATRIC" id="fig|388467.6.peg.4714"/>
<organism evidence="1 2">
    <name type="scientific">Planktothrix agardhii (strain NIVA-CYA 126/8)</name>
    <dbReference type="NCBI Taxonomy" id="388467"/>
    <lineage>
        <taxon>Bacteria</taxon>
        <taxon>Bacillati</taxon>
        <taxon>Cyanobacteriota</taxon>
        <taxon>Cyanophyceae</taxon>
        <taxon>Oscillatoriophycideae</taxon>
        <taxon>Oscillatoriales</taxon>
        <taxon>Microcoleaceae</taxon>
        <taxon>Planktothrix</taxon>
    </lineage>
</organism>
<evidence type="ECO:0000313" key="2">
    <source>
        <dbReference type="Proteomes" id="UP000027395"/>
    </source>
</evidence>
<keyword evidence="2" id="KW-1185">Reference proteome</keyword>
<sequence>MSNSYLPVEYRIYLQNSIRNGNKHILVEGKDDKHLIKKLVQEFLGNDNKILVDSAENLIKGDESIEFFNNRQKVEFIANSICDKQYADGFIGFTDRELHKFEWDCDYISELQDLLNSHDVIQRLILSRGHSIENYIFDLSILCEVLDYLSTTVYANESIDLFKENFIATLRIACSIGLAATKAQILSKTKSTIDYNLLEFSPSTKVVFKFEDWVQKLADRGISIAQQQELRLHYNVYNEQVERASMSIVRWICHGHIGFDFLKALYERCIIEICPTIQGKSKELSEISWVPKEKLFYCFINCWIKKALLNQCEYPRAIFELLGLIS</sequence>
<name>A0A073CBI8_PLAA1</name>
<evidence type="ECO:0000313" key="1">
    <source>
        <dbReference type="EMBL" id="KEI65287.1"/>
    </source>
</evidence>
<dbReference type="AlphaFoldDB" id="A0A073CBI8"/>
<keyword evidence="1" id="KW-0614">Plasmid</keyword>